<feature type="non-terminal residue" evidence="2">
    <location>
        <position position="217"/>
    </location>
</feature>
<dbReference type="GO" id="GO:0008233">
    <property type="term" value="F:peptidase activity"/>
    <property type="evidence" value="ECO:0007669"/>
    <property type="project" value="UniProtKB-KW"/>
</dbReference>
<dbReference type="PANTHER" id="PTHR46366:SF8">
    <property type="entry name" value="PRO-APOPTOTIC SERINE PROTEASE NMA111"/>
    <property type="match status" value="1"/>
</dbReference>
<reference evidence="3" key="1">
    <citation type="journal article" date="2018" name="Nat. Microbiol.">
        <title>Leveraging single-cell genomics to expand the fungal tree of life.</title>
        <authorList>
            <person name="Ahrendt S.R."/>
            <person name="Quandt C.A."/>
            <person name="Ciobanu D."/>
            <person name="Clum A."/>
            <person name="Salamov A."/>
            <person name="Andreopoulos B."/>
            <person name="Cheng J.F."/>
            <person name="Woyke T."/>
            <person name="Pelin A."/>
            <person name="Henrissat B."/>
            <person name="Reynolds N.K."/>
            <person name="Benny G.L."/>
            <person name="Smith M.E."/>
            <person name="James T.Y."/>
            <person name="Grigoriev I.V."/>
        </authorList>
    </citation>
    <scope>NUCLEOTIDE SEQUENCE [LARGE SCALE GENOMIC DNA]</scope>
    <source>
        <strain evidence="3">ATCC 52028</strain>
    </source>
</reference>
<feature type="compositionally biased region" description="Basic and acidic residues" evidence="1">
    <location>
        <begin position="13"/>
        <end position="25"/>
    </location>
</feature>
<dbReference type="Gene3D" id="2.40.10.120">
    <property type="match status" value="1"/>
</dbReference>
<dbReference type="GO" id="GO:0006508">
    <property type="term" value="P:proteolysis"/>
    <property type="evidence" value="ECO:0007669"/>
    <property type="project" value="UniProtKB-KW"/>
</dbReference>
<organism evidence="2 3">
    <name type="scientific">Caulochytrium protostelioides</name>
    <dbReference type="NCBI Taxonomy" id="1555241"/>
    <lineage>
        <taxon>Eukaryota</taxon>
        <taxon>Fungi</taxon>
        <taxon>Fungi incertae sedis</taxon>
        <taxon>Chytridiomycota</taxon>
        <taxon>Chytridiomycota incertae sedis</taxon>
        <taxon>Chytridiomycetes</taxon>
        <taxon>Caulochytriales</taxon>
        <taxon>Caulochytriaceae</taxon>
        <taxon>Caulochytrium</taxon>
    </lineage>
</organism>
<dbReference type="InterPro" id="IPR009003">
    <property type="entry name" value="Peptidase_S1_PA"/>
</dbReference>
<dbReference type="SUPFAM" id="SSF50494">
    <property type="entry name" value="Trypsin-like serine proteases"/>
    <property type="match status" value="1"/>
</dbReference>
<keyword evidence="2" id="KW-0645">Protease</keyword>
<sequence length="217" mass="23499">MDRGSEDDADGSEYDRIDRSPSPDRKRPRLRRPGSPVRNGPAPAVISPAVVAPSGEPLDAATLLDRAAAQPQWQRTIQSAVKAIVSLRFCQVTAFDTEGPMSSEASGFVVDAERGIILTNRHVTCSGPFVGEACFHNHEEVPVWPVYRDPIHDFGFLRFNPAEIRYMALTAIPLAPALAKVGLDIRVVGNDAGEKLSILAGSISRLDRNAPVYGELT</sequence>
<keyword evidence="2" id="KW-0378">Hydrolase</keyword>
<name>A0A4P9WW80_9FUNG</name>
<gene>
    <name evidence="2" type="ORF">CAUPRSCDRAFT_12844</name>
</gene>
<feature type="compositionally biased region" description="Low complexity" evidence="1">
    <location>
        <begin position="33"/>
        <end position="45"/>
    </location>
</feature>
<evidence type="ECO:0000313" key="2">
    <source>
        <dbReference type="EMBL" id="RKO95456.1"/>
    </source>
</evidence>
<dbReference type="Proteomes" id="UP000268535">
    <property type="component" value="Unassembled WGS sequence"/>
</dbReference>
<dbReference type="PANTHER" id="PTHR46366">
    <property type="entry name" value="PRO-APOPTOTIC SERINE PROTEASE NMA111"/>
    <property type="match status" value="1"/>
</dbReference>
<dbReference type="AlphaFoldDB" id="A0A4P9WW80"/>
<dbReference type="EMBL" id="ML011694">
    <property type="protein sequence ID" value="RKO95456.1"/>
    <property type="molecule type" value="Genomic_DNA"/>
</dbReference>
<dbReference type="Pfam" id="PF13365">
    <property type="entry name" value="Trypsin_2"/>
    <property type="match status" value="1"/>
</dbReference>
<accession>A0A4P9WW80</accession>
<protein>
    <submittedName>
        <fullName evidence="2">Trypsin-like serine protease</fullName>
    </submittedName>
</protein>
<feature type="region of interest" description="Disordered" evidence="1">
    <location>
        <begin position="1"/>
        <end position="45"/>
    </location>
</feature>
<evidence type="ECO:0000313" key="3">
    <source>
        <dbReference type="Proteomes" id="UP000268535"/>
    </source>
</evidence>
<evidence type="ECO:0000256" key="1">
    <source>
        <dbReference type="SAM" id="MobiDB-lite"/>
    </source>
</evidence>
<proteinExistence type="predicted"/>